<dbReference type="CDD" id="cd00130">
    <property type="entry name" value="PAS"/>
    <property type="match status" value="1"/>
</dbReference>
<dbReference type="Gene3D" id="3.30.565.10">
    <property type="entry name" value="Histidine kinase-like ATPase, C-terminal domain"/>
    <property type="match status" value="1"/>
</dbReference>
<dbReference type="SUPFAM" id="SSF55874">
    <property type="entry name" value="ATPase domain of HSP90 chaperone/DNA topoisomerase II/histidine kinase"/>
    <property type="match status" value="1"/>
</dbReference>
<dbReference type="InterPro" id="IPR000700">
    <property type="entry name" value="PAS-assoc_C"/>
</dbReference>
<accession>A0A1W6YLB0</accession>
<keyword evidence="2" id="KW-0418">Kinase</keyword>
<keyword evidence="9" id="KW-1185">Reference proteome</keyword>
<feature type="domain" description="Histidine kinase" evidence="5">
    <location>
        <begin position="400"/>
        <end position="489"/>
    </location>
</feature>
<protein>
    <submittedName>
        <fullName evidence="8">PAS domain S-box protein</fullName>
    </submittedName>
</protein>
<dbReference type="Gene3D" id="1.20.5.1930">
    <property type="match status" value="1"/>
</dbReference>
<dbReference type="PANTHER" id="PTHR24421:SF59">
    <property type="entry name" value="OXYGEN SENSOR HISTIDINE KINASE NREB"/>
    <property type="match status" value="1"/>
</dbReference>
<dbReference type="InterPro" id="IPR005467">
    <property type="entry name" value="His_kinase_dom"/>
</dbReference>
<evidence type="ECO:0000256" key="1">
    <source>
        <dbReference type="ARBA" id="ARBA00022679"/>
    </source>
</evidence>
<dbReference type="Pfam" id="PF02518">
    <property type="entry name" value="HATPase_c"/>
    <property type="match status" value="1"/>
</dbReference>
<evidence type="ECO:0000256" key="4">
    <source>
        <dbReference type="PROSITE-ProRule" id="PRU00169"/>
    </source>
</evidence>
<dbReference type="SMART" id="SM00448">
    <property type="entry name" value="REC"/>
    <property type="match status" value="1"/>
</dbReference>
<dbReference type="PROSITE" id="PS50113">
    <property type="entry name" value="PAC"/>
    <property type="match status" value="1"/>
</dbReference>
<evidence type="ECO:0000313" key="9">
    <source>
        <dbReference type="Proteomes" id="UP000194151"/>
    </source>
</evidence>
<dbReference type="Pfam" id="PF00072">
    <property type="entry name" value="Response_reg"/>
    <property type="match status" value="1"/>
</dbReference>
<dbReference type="SUPFAM" id="SSF55785">
    <property type="entry name" value="PYP-like sensor domain (PAS domain)"/>
    <property type="match status" value="1"/>
</dbReference>
<dbReference type="InterPro" id="IPR000014">
    <property type="entry name" value="PAS"/>
</dbReference>
<dbReference type="Gene3D" id="3.40.50.2300">
    <property type="match status" value="1"/>
</dbReference>
<keyword evidence="3" id="KW-0902">Two-component regulatory system</keyword>
<dbReference type="CDD" id="cd00156">
    <property type="entry name" value="REC"/>
    <property type="match status" value="1"/>
</dbReference>
<dbReference type="Proteomes" id="UP000194151">
    <property type="component" value="Chromosome"/>
</dbReference>
<dbReference type="PROSITE" id="PS50110">
    <property type="entry name" value="RESPONSE_REGULATORY"/>
    <property type="match status" value="1"/>
</dbReference>
<dbReference type="OrthoDB" id="9792869at2"/>
<dbReference type="InterPro" id="IPR036890">
    <property type="entry name" value="HATPase_C_sf"/>
</dbReference>
<dbReference type="PANTHER" id="PTHR24421">
    <property type="entry name" value="NITRATE/NITRITE SENSOR PROTEIN NARX-RELATED"/>
    <property type="match status" value="1"/>
</dbReference>
<dbReference type="Pfam" id="PF08447">
    <property type="entry name" value="PAS_3"/>
    <property type="match status" value="1"/>
</dbReference>
<feature type="domain" description="PAC" evidence="7">
    <location>
        <begin position="217"/>
        <end position="269"/>
    </location>
</feature>
<dbReference type="Gene3D" id="3.30.450.20">
    <property type="entry name" value="PAS domain"/>
    <property type="match status" value="1"/>
</dbReference>
<gene>
    <name evidence="8" type="ORF">CAL12_14360</name>
</gene>
<keyword evidence="1" id="KW-0808">Transferase</keyword>
<evidence type="ECO:0000259" key="5">
    <source>
        <dbReference type="PROSITE" id="PS50109"/>
    </source>
</evidence>
<sequence length="493" mass="54641">MGKPRIRILLVEDDVVDRIACRRALAADQSHQFDIVETETAQDALQRLRSEDFDAVLLDYRLPDQTGLEFLAALADGAGEVPIPVLALTGEESATVAVEMMRHGARDYLYKDQDRHYLPALPAAIERMLRGQRLLEDKRQAEAMFRTLVEQTQAITYVRELGAEGAYRYVSPQVRTLGYTAEEWLADPSLRLSAIHPSDRARAVAAIAGNLAQGTPMRLEYRLTGRDGRERWFRDEAEVVRDPAGRKLFLQGILIDITQDKLAEETLRQSREALRRLAAHQESIKESERKRIAQEIHDELGALLTGIKAHVSVSAERIAQAGGTPDPLLVEAARLTEEAIQAVRRVINDLRPSVLDQLGVWEAIAWHVSQVENRFGLVCDCIIAPSASVTEVDADRSIMLFRIVQESLTNVVRHADASLVSVHAAVKDGVVLLEICDDGKGFADEPPAEGHSWGIQGMQERTRHFGGQLTVSSTAGRGTRVALRLPLADNDGR</sequence>
<dbReference type="GO" id="GO:0016020">
    <property type="term" value="C:membrane"/>
    <property type="evidence" value="ECO:0007669"/>
    <property type="project" value="InterPro"/>
</dbReference>
<dbReference type="RefSeq" id="WP_086065066.1">
    <property type="nucleotide sequence ID" value="NZ_CP021108.1"/>
</dbReference>
<organism evidence="8 9">
    <name type="scientific">Bordetella genomosp. 8</name>
    <dbReference type="NCBI Taxonomy" id="1416806"/>
    <lineage>
        <taxon>Bacteria</taxon>
        <taxon>Pseudomonadati</taxon>
        <taxon>Pseudomonadota</taxon>
        <taxon>Betaproteobacteria</taxon>
        <taxon>Burkholderiales</taxon>
        <taxon>Alcaligenaceae</taxon>
        <taxon>Bordetella</taxon>
    </lineage>
</organism>
<feature type="domain" description="Response regulatory" evidence="6">
    <location>
        <begin position="7"/>
        <end position="126"/>
    </location>
</feature>
<keyword evidence="4" id="KW-0597">Phosphoprotein</keyword>
<dbReference type="SMART" id="SM00086">
    <property type="entry name" value="PAC"/>
    <property type="match status" value="1"/>
</dbReference>
<proteinExistence type="predicted"/>
<dbReference type="SUPFAM" id="SSF52172">
    <property type="entry name" value="CheY-like"/>
    <property type="match status" value="1"/>
</dbReference>
<dbReference type="AlphaFoldDB" id="A0A1W6YLB0"/>
<dbReference type="SMART" id="SM00387">
    <property type="entry name" value="HATPase_c"/>
    <property type="match status" value="1"/>
</dbReference>
<dbReference type="EMBL" id="CP021108">
    <property type="protein sequence ID" value="ARP81880.1"/>
    <property type="molecule type" value="Genomic_DNA"/>
</dbReference>
<evidence type="ECO:0000259" key="6">
    <source>
        <dbReference type="PROSITE" id="PS50110"/>
    </source>
</evidence>
<dbReference type="InterPro" id="IPR050482">
    <property type="entry name" value="Sensor_HK_TwoCompSys"/>
</dbReference>
<feature type="modified residue" description="4-aspartylphosphate" evidence="4">
    <location>
        <position position="59"/>
    </location>
</feature>
<dbReference type="InterPro" id="IPR035965">
    <property type="entry name" value="PAS-like_dom_sf"/>
</dbReference>
<evidence type="ECO:0000256" key="3">
    <source>
        <dbReference type="ARBA" id="ARBA00023012"/>
    </source>
</evidence>
<dbReference type="STRING" id="1416806.CAL12_14360"/>
<dbReference type="InterPro" id="IPR001789">
    <property type="entry name" value="Sig_transdc_resp-reg_receiver"/>
</dbReference>
<dbReference type="InterPro" id="IPR011712">
    <property type="entry name" value="Sig_transdc_His_kin_sub3_dim/P"/>
</dbReference>
<dbReference type="InterPro" id="IPR013655">
    <property type="entry name" value="PAS_fold_3"/>
</dbReference>
<dbReference type="InterPro" id="IPR001610">
    <property type="entry name" value="PAC"/>
</dbReference>
<dbReference type="InterPro" id="IPR011006">
    <property type="entry name" value="CheY-like_superfamily"/>
</dbReference>
<dbReference type="CDD" id="cd16917">
    <property type="entry name" value="HATPase_UhpB-NarQ-NarX-like"/>
    <property type="match status" value="1"/>
</dbReference>
<dbReference type="InterPro" id="IPR003594">
    <property type="entry name" value="HATPase_dom"/>
</dbReference>
<dbReference type="PROSITE" id="PS50109">
    <property type="entry name" value="HIS_KIN"/>
    <property type="match status" value="1"/>
</dbReference>
<dbReference type="GO" id="GO:0000155">
    <property type="term" value="F:phosphorelay sensor kinase activity"/>
    <property type="evidence" value="ECO:0007669"/>
    <property type="project" value="InterPro"/>
</dbReference>
<evidence type="ECO:0000256" key="2">
    <source>
        <dbReference type="ARBA" id="ARBA00022777"/>
    </source>
</evidence>
<evidence type="ECO:0000313" key="8">
    <source>
        <dbReference type="EMBL" id="ARP81880.1"/>
    </source>
</evidence>
<dbReference type="Pfam" id="PF07730">
    <property type="entry name" value="HisKA_3"/>
    <property type="match status" value="1"/>
</dbReference>
<reference evidence="8 9" key="1">
    <citation type="submission" date="2017-05" db="EMBL/GenBank/DDBJ databases">
        <title>Complete and WGS of Bordetella genogroups.</title>
        <authorList>
            <person name="Spilker T."/>
            <person name="LiPuma J."/>
        </authorList>
    </citation>
    <scope>NUCLEOTIDE SEQUENCE [LARGE SCALE GENOMIC DNA]</scope>
    <source>
        <strain evidence="8 9">AU19157</strain>
    </source>
</reference>
<dbReference type="KEGG" id="bgv:CAL12_14360"/>
<name>A0A1W6YLB0_9BORD</name>
<dbReference type="NCBIfam" id="TIGR00229">
    <property type="entry name" value="sensory_box"/>
    <property type="match status" value="1"/>
</dbReference>
<evidence type="ECO:0000259" key="7">
    <source>
        <dbReference type="PROSITE" id="PS50113"/>
    </source>
</evidence>
<dbReference type="GO" id="GO:0046983">
    <property type="term" value="F:protein dimerization activity"/>
    <property type="evidence" value="ECO:0007669"/>
    <property type="project" value="InterPro"/>
</dbReference>